<accession>A0A426UT17</accession>
<dbReference type="Gene3D" id="3.10.129.10">
    <property type="entry name" value="Hotdog Thioesterase"/>
    <property type="match status" value="1"/>
</dbReference>
<dbReference type="Proteomes" id="UP000277256">
    <property type="component" value="Unassembled WGS sequence"/>
</dbReference>
<reference evidence="1 2" key="1">
    <citation type="submission" date="2018-12" db="EMBL/GenBank/DDBJ databases">
        <title>Glycomyces sp. YIM 121974 draft genome.</title>
        <authorList>
            <person name="Li Q."/>
        </authorList>
    </citation>
    <scope>NUCLEOTIDE SEQUENCE [LARGE SCALE GENOMIC DNA]</scope>
    <source>
        <strain evidence="1 2">YIM 121974</strain>
    </source>
</reference>
<dbReference type="AlphaFoldDB" id="A0A426UT17"/>
<dbReference type="CDD" id="cd00586">
    <property type="entry name" value="4HBT"/>
    <property type="match status" value="1"/>
</dbReference>
<gene>
    <name evidence="1" type="ORF">EIW28_20635</name>
</gene>
<evidence type="ECO:0000313" key="2">
    <source>
        <dbReference type="Proteomes" id="UP000277256"/>
    </source>
</evidence>
<dbReference type="EMBL" id="RSEB01000006">
    <property type="protein sequence ID" value="RRR96851.1"/>
    <property type="molecule type" value="Genomic_DNA"/>
</dbReference>
<sequence>MNLYFRLLNLWLRARRRGPVGLWDTVVTPFRVVPTDLDPLGHMTNGRYLTIMDVGRMDLMLRSGFLKKMQRAGWYPVVAGQTITYRRSLQPWQRFEVHTRVLGFDERWGYIEQTFRAGETVYARAYVRTRFLKRGGGSVDHDELEQVAGAFPEHAIPQWLLDWTAATRITETAA</sequence>
<dbReference type="RefSeq" id="WP_125249605.1">
    <property type="nucleotide sequence ID" value="NZ_RSEB01000006.1"/>
</dbReference>
<name>A0A426UT17_9ACTN</name>
<dbReference type="InterPro" id="IPR029069">
    <property type="entry name" value="HotDog_dom_sf"/>
</dbReference>
<protein>
    <submittedName>
        <fullName evidence="1">Thioesterase</fullName>
    </submittedName>
</protein>
<organism evidence="1 2">
    <name type="scientific">Glycomyces terrestris</name>
    <dbReference type="NCBI Taxonomy" id="2493553"/>
    <lineage>
        <taxon>Bacteria</taxon>
        <taxon>Bacillati</taxon>
        <taxon>Actinomycetota</taxon>
        <taxon>Actinomycetes</taxon>
        <taxon>Glycomycetales</taxon>
        <taxon>Glycomycetaceae</taxon>
        <taxon>Glycomyces</taxon>
    </lineage>
</organism>
<dbReference type="SUPFAM" id="SSF54637">
    <property type="entry name" value="Thioesterase/thiol ester dehydrase-isomerase"/>
    <property type="match status" value="1"/>
</dbReference>
<dbReference type="PANTHER" id="PTHR12475">
    <property type="match status" value="1"/>
</dbReference>
<evidence type="ECO:0000313" key="1">
    <source>
        <dbReference type="EMBL" id="RRR96851.1"/>
    </source>
</evidence>
<dbReference type="PANTHER" id="PTHR12475:SF4">
    <property type="entry name" value="PROTEIN THEM6"/>
    <property type="match status" value="1"/>
</dbReference>
<comment type="caution">
    <text evidence="1">The sequence shown here is derived from an EMBL/GenBank/DDBJ whole genome shotgun (WGS) entry which is preliminary data.</text>
</comment>
<dbReference type="OrthoDB" id="3727779at2"/>
<proteinExistence type="predicted"/>
<keyword evidence="2" id="KW-1185">Reference proteome</keyword>
<dbReference type="Pfam" id="PF13279">
    <property type="entry name" value="4HBT_2"/>
    <property type="match status" value="1"/>
</dbReference>
<dbReference type="InterPro" id="IPR051490">
    <property type="entry name" value="THEM6_lcsJ_thioesterase"/>
</dbReference>